<keyword evidence="1" id="KW-0719">Serine esterase</keyword>
<evidence type="ECO:0000256" key="3">
    <source>
        <dbReference type="ARBA" id="ARBA00022801"/>
    </source>
</evidence>
<reference evidence="7 8" key="1">
    <citation type="submission" date="2018-03" db="EMBL/GenBank/DDBJ databases">
        <title>Cross-interface Injection: A General Nanoliter Liquid Handling Method Applied to Single Cells Genome Amplification Automated Nanoliter Liquid Handling Applied to Single Cell Multiple Displacement Amplification.</title>
        <authorList>
            <person name="Yun J."/>
            <person name="Xu P."/>
            <person name="Xu J."/>
            <person name="Dai X."/>
            <person name="Wang Y."/>
            <person name="Zheng X."/>
            <person name="Cao C."/>
            <person name="Yi Q."/>
            <person name="Zhu Y."/>
            <person name="Wang L."/>
            <person name="Dong Z."/>
            <person name="Huang Y."/>
            <person name="Huang L."/>
            <person name="Du W."/>
        </authorList>
    </citation>
    <scope>NUCLEOTIDE SEQUENCE [LARGE SCALE GENOMIC DNA]</scope>
    <source>
        <strain evidence="7 8">Z-D1-2</strain>
    </source>
</reference>
<accession>A0A2T4DTD4</accession>
<proteinExistence type="predicted"/>
<dbReference type="Proteomes" id="UP000240608">
    <property type="component" value="Unassembled WGS sequence"/>
</dbReference>
<evidence type="ECO:0000259" key="6">
    <source>
        <dbReference type="Pfam" id="PF22244"/>
    </source>
</evidence>
<dbReference type="EMBL" id="PYVU01000026">
    <property type="protein sequence ID" value="PTB97067.1"/>
    <property type="molecule type" value="Genomic_DNA"/>
</dbReference>
<dbReference type="InterPro" id="IPR054579">
    <property type="entry name" value="GCE-like_dom"/>
</dbReference>
<evidence type="ECO:0000313" key="8">
    <source>
        <dbReference type="Proteomes" id="UP000240608"/>
    </source>
</evidence>
<dbReference type="Pfam" id="PF22244">
    <property type="entry name" value="GCE_fung"/>
    <property type="match status" value="1"/>
</dbReference>
<evidence type="ECO:0000313" key="7">
    <source>
        <dbReference type="EMBL" id="PTB97067.1"/>
    </source>
</evidence>
<comment type="caution">
    <text evidence="7">The sequence shown here is derived from an EMBL/GenBank/DDBJ whole genome shotgun (WGS) entry which is preliminary data.</text>
</comment>
<dbReference type="GO" id="GO:0052689">
    <property type="term" value="F:carboxylic ester hydrolase activity"/>
    <property type="evidence" value="ECO:0007669"/>
    <property type="project" value="UniProtKB-KW"/>
</dbReference>
<evidence type="ECO:0000256" key="1">
    <source>
        <dbReference type="ARBA" id="ARBA00022487"/>
    </source>
</evidence>
<name>A0A2T4DTD4_9BACT</name>
<evidence type="ECO:0000256" key="2">
    <source>
        <dbReference type="ARBA" id="ARBA00022729"/>
    </source>
</evidence>
<protein>
    <submittedName>
        <fullName evidence="7">Acetylxylan esterase</fullName>
    </submittedName>
</protein>
<feature type="chain" id="PRO_5015436703" evidence="5">
    <location>
        <begin position="20"/>
        <end position="451"/>
    </location>
</feature>
<dbReference type="Gene3D" id="3.40.50.1820">
    <property type="entry name" value="alpha/beta hydrolase"/>
    <property type="match status" value="1"/>
</dbReference>
<evidence type="ECO:0000256" key="5">
    <source>
        <dbReference type="SAM" id="SignalP"/>
    </source>
</evidence>
<dbReference type="SUPFAM" id="SSF53474">
    <property type="entry name" value="alpha/beta-Hydrolases"/>
    <property type="match status" value="1"/>
</dbReference>
<feature type="region of interest" description="Disordered" evidence="4">
    <location>
        <begin position="46"/>
        <end position="67"/>
    </location>
</feature>
<feature type="domain" description="4-O-methyl-glucuronoyl methylesterase-like" evidence="6">
    <location>
        <begin position="249"/>
        <end position="402"/>
    </location>
</feature>
<dbReference type="InterPro" id="IPR029058">
    <property type="entry name" value="AB_hydrolase_fold"/>
</dbReference>
<keyword evidence="2 5" id="KW-0732">Signal</keyword>
<sequence length="451" mass="49996">MDKWRIVVLFLGLPVFSFAQFSQAERDSIYRLSVIDHQQMKEQLGITAPNRPGPSGNPDDPNAANTDEKNVRDYQLPDPLILNNGKKVTTSEGWWQKRRPELVRLFEEEMYGRVPENVPPVSWKVEYVKDTVVGNFPVKEKMLSGVVDNAAYPEIEVKIKMLLVTPADANGPVPVVTELGFIHWPFGDQPQRTNSLFSPHEPEWKEQLITQGWGFAIINTSSIQVDNGAGLRQGIIGLVNKGEPRKPDQWGVLRAWAWGASRAIDYFERDSDVDASRLAIEGLSRYGKAALVAMAFEPRFSLGFIGSSGAGGAKILRRNLGEQVENLASTAEYHWFSGNFIQYASTKTVDDLPVDAHELIALCAPRPVFISAGSPFVEGQWIDAKGTFVAAVHASPVYELLGKEGLGAATFPYIGMPIVSGEIAFRQHAGGHSTGPNWSTWIAWASRYWEE</sequence>
<feature type="signal peptide" evidence="5">
    <location>
        <begin position="1"/>
        <end position="19"/>
    </location>
</feature>
<evidence type="ECO:0000256" key="4">
    <source>
        <dbReference type="SAM" id="MobiDB-lite"/>
    </source>
</evidence>
<organism evidence="7 8">
    <name type="scientific">Marivirga lumbricoides</name>
    <dbReference type="NCBI Taxonomy" id="1046115"/>
    <lineage>
        <taxon>Bacteria</taxon>
        <taxon>Pseudomonadati</taxon>
        <taxon>Bacteroidota</taxon>
        <taxon>Cytophagia</taxon>
        <taxon>Cytophagales</taxon>
        <taxon>Marivirgaceae</taxon>
        <taxon>Marivirga</taxon>
    </lineage>
</organism>
<keyword evidence="3" id="KW-0378">Hydrolase</keyword>
<gene>
    <name evidence="7" type="ORF">C9994_04605</name>
</gene>
<dbReference type="AlphaFoldDB" id="A0A2T4DTD4"/>